<protein>
    <recommendedName>
        <fullName evidence="6">SURF1-like protein</fullName>
    </recommendedName>
</protein>
<dbReference type="EMBL" id="JBHMDY010000004">
    <property type="protein sequence ID" value="MFB9259831.1"/>
    <property type="molecule type" value="Genomic_DNA"/>
</dbReference>
<organism evidence="8 9">
    <name type="scientific">Dietzia aerolata</name>
    <dbReference type="NCBI Taxonomy" id="595984"/>
    <lineage>
        <taxon>Bacteria</taxon>
        <taxon>Bacillati</taxon>
        <taxon>Actinomycetota</taxon>
        <taxon>Actinomycetes</taxon>
        <taxon>Mycobacteriales</taxon>
        <taxon>Dietziaceae</taxon>
        <taxon>Dietzia</taxon>
    </lineage>
</organism>
<reference evidence="8 9" key="1">
    <citation type="submission" date="2024-09" db="EMBL/GenBank/DDBJ databases">
        <authorList>
            <person name="Sun Q."/>
            <person name="Mori K."/>
        </authorList>
    </citation>
    <scope>NUCLEOTIDE SEQUENCE [LARGE SCALE GENOMIC DNA]</scope>
    <source>
        <strain evidence="8 9">CCM 7659</strain>
    </source>
</reference>
<gene>
    <name evidence="8" type="ORF">ACFFVD_08455</name>
</gene>
<evidence type="ECO:0000256" key="1">
    <source>
        <dbReference type="ARBA" id="ARBA00004370"/>
    </source>
</evidence>
<dbReference type="Pfam" id="PF02104">
    <property type="entry name" value="SURF1"/>
    <property type="match status" value="1"/>
</dbReference>
<evidence type="ECO:0000256" key="2">
    <source>
        <dbReference type="ARBA" id="ARBA00007165"/>
    </source>
</evidence>
<dbReference type="PROSITE" id="PS50895">
    <property type="entry name" value="SURF1"/>
    <property type="match status" value="1"/>
</dbReference>
<dbReference type="PANTHER" id="PTHR23427:SF2">
    <property type="entry name" value="SURFEIT LOCUS PROTEIN 1"/>
    <property type="match status" value="1"/>
</dbReference>
<comment type="caution">
    <text evidence="6">Lacks conserved residue(s) required for the propagation of feature annotation.</text>
</comment>
<comment type="caution">
    <text evidence="8">The sequence shown here is derived from an EMBL/GenBank/DDBJ whole genome shotgun (WGS) entry which is preliminary data.</text>
</comment>
<keyword evidence="4 6" id="KW-1133">Transmembrane helix</keyword>
<accession>A0ABV5JQ11</accession>
<evidence type="ECO:0000256" key="5">
    <source>
        <dbReference type="ARBA" id="ARBA00023136"/>
    </source>
</evidence>
<dbReference type="PANTHER" id="PTHR23427">
    <property type="entry name" value="SURFEIT LOCUS PROTEIN"/>
    <property type="match status" value="1"/>
</dbReference>
<proteinExistence type="inferred from homology"/>
<dbReference type="CDD" id="cd06662">
    <property type="entry name" value="SURF1"/>
    <property type="match status" value="1"/>
</dbReference>
<evidence type="ECO:0000313" key="8">
    <source>
        <dbReference type="EMBL" id="MFB9259831.1"/>
    </source>
</evidence>
<name>A0ABV5JQ11_9ACTN</name>
<keyword evidence="9" id="KW-1185">Reference proteome</keyword>
<evidence type="ECO:0000256" key="3">
    <source>
        <dbReference type="ARBA" id="ARBA00022692"/>
    </source>
</evidence>
<feature type="compositionally biased region" description="Acidic residues" evidence="7">
    <location>
        <begin position="145"/>
        <end position="154"/>
    </location>
</feature>
<evidence type="ECO:0000256" key="4">
    <source>
        <dbReference type="ARBA" id="ARBA00022989"/>
    </source>
</evidence>
<keyword evidence="6" id="KW-1003">Cell membrane</keyword>
<dbReference type="InterPro" id="IPR045214">
    <property type="entry name" value="Surf1/Surf4"/>
</dbReference>
<feature type="region of interest" description="Disordered" evidence="7">
    <location>
        <begin position="143"/>
        <end position="164"/>
    </location>
</feature>
<sequence length="277" mass="29198">MPAPNSAPTSAPSALRVLLRPGWIAAALRVVAFTVACVAVLAPWQFGKSEQVDQRREVLHGAGSAQTLPLAEVHPSDAVVAPEDEWRKVTARGRFLPDHRVIVQGRMDAGGGSTHVVSPFVVEEIFDDDDNPTPPIILINRGPLDEDSASDADDLSTASIPAPPPGTVEITAHLRQAEQASRYAPARSESGSVVVSAIDPVQLSDATGLALAPFYLQLTADQPGALGELPLPSGESSSPHFSYGVQWLALAAAAPLALGALARSDVRRERDPLTQRI</sequence>
<dbReference type="RefSeq" id="WP_182633560.1">
    <property type="nucleotide sequence ID" value="NZ_JAALDM010000319.1"/>
</dbReference>
<dbReference type="InterPro" id="IPR002994">
    <property type="entry name" value="Surf1/Shy1"/>
</dbReference>
<evidence type="ECO:0000256" key="6">
    <source>
        <dbReference type="RuleBase" id="RU363076"/>
    </source>
</evidence>
<comment type="similarity">
    <text evidence="2 6">Belongs to the SURF1 family.</text>
</comment>
<comment type="subcellular location">
    <subcellularLocation>
        <location evidence="6">Cell membrane</location>
        <topology evidence="6">Multi-pass membrane protein</topology>
    </subcellularLocation>
    <subcellularLocation>
        <location evidence="1">Membrane</location>
    </subcellularLocation>
</comment>
<evidence type="ECO:0000256" key="7">
    <source>
        <dbReference type="SAM" id="MobiDB-lite"/>
    </source>
</evidence>
<feature type="transmembrane region" description="Helical" evidence="6">
    <location>
        <begin position="23"/>
        <end position="46"/>
    </location>
</feature>
<keyword evidence="5 6" id="KW-0472">Membrane</keyword>
<evidence type="ECO:0000313" key="9">
    <source>
        <dbReference type="Proteomes" id="UP001589700"/>
    </source>
</evidence>
<keyword evidence="3 6" id="KW-0812">Transmembrane</keyword>
<dbReference type="Proteomes" id="UP001589700">
    <property type="component" value="Unassembled WGS sequence"/>
</dbReference>